<name>A0ABS5D1M8_9FLAO</name>
<dbReference type="Proteomes" id="UP000679008">
    <property type="component" value="Unassembled WGS sequence"/>
</dbReference>
<organism evidence="1 2">
    <name type="scientific">Flavobacterium erciyesense</name>
    <dbReference type="NCBI Taxonomy" id="2825842"/>
    <lineage>
        <taxon>Bacteria</taxon>
        <taxon>Pseudomonadati</taxon>
        <taxon>Bacteroidota</taxon>
        <taxon>Flavobacteriia</taxon>
        <taxon>Flavobacteriales</taxon>
        <taxon>Flavobacteriaceae</taxon>
        <taxon>Flavobacterium</taxon>
    </lineage>
</organism>
<accession>A0ABS5D1M8</accession>
<proteinExistence type="predicted"/>
<dbReference type="EMBL" id="JAGPXB010000002">
    <property type="protein sequence ID" value="MBQ0907931.1"/>
    <property type="molecule type" value="Genomic_DNA"/>
</dbReference>
<evidence type="ECO:0000313" key="1">
    <source>
        <dbReference type="EMBL" id="MBQ0907931.1"/>
    </source>
</evidence>
<keyword evidence="2" id="KW-1185">Reference proteome</keyword>
<reference evidence="1 2" key="1">
    <citation type="submission" date="2021-04" db="EMBL/GenBank/DDBJ databases">
        <title>Description of novel Flavobacterium sp. F-328.</title>
        <authorList>
            <person name="Saticioglu I.B."/>
        </authorList>
    </citation>
    <scope>NUCLEOTIDE SEQUENCE [LARGE SCALE GENOMIC DNA]</scope>
    <source>
        <strain evidence="1 2">F-328</strain>
    </source>
</reference>
<protein>
    <submittedName>
        <fullName evidence="1">Uncharacterized protein</fullName>
    </submittedName>
</protein>
<dbReference type="RefSeq" id="WP_210788429.1">
    <property type="nucleotide sequence ID" value="NZ_JAGPXB010000002.1"/>
</dbReference>
<evidence type="ECO:0000313" key="2">
    <source>
        <dbReference type="Proteomes" id="UP000679008"/>
    </source>
</evidence>
<comment type="caution">
    <text evidence="1">The sequence shown here is derived from an EMBL/GenBank/DDBJ whole genome shotgun (WGS) entry which is preliminary data.</text>
</comment>
<gene>
    <name evidence="1" type="ORF">KBJ98_04360</name>
</gene>
<sequence length="219" mass="25986">MKELLEYLKYSGPSTLIILTGLVFGKSLIKYFFEETIELKKDDLKQHLEKYKSSIEQNNKDFQHLLDIKLNTFNIRFSELHQERAKVIKELYFKLLELQSSMYDFTRRAHVVIEDAEKEEQERADRVNKAIKEFNNYYLPNKIFFSRKLAEKLDNLSKEYWNKGSEFSSFMGHFKNMLPGGSAQDIFVKIKQISDFIEKDIVELIEDIENEFRGILGVE</sequence>